<dbReference type="Pfam" id="PF00566">
    <property type="entry name" value="RabGAP-TBC"/>
    <property type="match status" value="1"/>
</dbReference>
<dbReference type="InterPro" id="IPR035969">
    <property type="entry name" value="Rab-GAP_TBC_sf"/>
</dbReference>
<feature type="compositionally biased region" description="Polar residues" evidence="2">
    <location>
        <begin position="79"/>
        <end position="102"/>
    </location>
</feature>
<name>A0A8H7EPS1_9FUNG</name>
<organism evidence="4 5">
    <name type="scientific">Apophysomyces ossiformis</name>
    <dbReference type="NCBI Taxonomy" id="679940"/>
    <lineage>
        <taxon>Eukaryota</taxon>
        <taxon>Fungi</taxon>
        <taxon>Fungi incertae sedis</taxon>
        <taxon>Mucoromycota</taxon>
        <taxon>Mucoromycotina</taxon>
        <taxon>Mucoromycetes</taxon>
        <taxon>Mucorales</taxon>
        <taxon>Mucorineae</taxon>
        <taxon>Mucoraceae</taxon>
        <taxon>Apophysomyces</taxon>
    </lineage>
</organism>
<evidence type="ECO:0000259" key="3">
    <source>
        <dbReference type="PROSITE" id="PS50086"/>
    </source>
</evidence>
<dbReference type="InterPro" id="IPR000195">
    <property type="entry name" value="Rab-GAP-TBC_dom"/>
</dbReference>
<dbReference type="SMART" id="SM00164">
    <property type="entry name" value="TBC"/>
    <property type="match status" value="1"/>
</dbReference>
<sequence length="692" mass="78500">MYIREMPRLNLHRTCTGERITVLKHIQDDTYLGYCEGVIGQFNAEHVHFVELDPRVLESLDADLEFALEQSYHSDSRYRSSTNSNEMDSYGVRTSNDYQGRMSNEHNHHLMSDSEVHYTHPRNSLQSSSYASEPYSSSVHEKPWPTRSSLESLVTTSSASASASASNTRLKAESERKHVNLPSSSILHSEYNEVNHLNQNNMSHLTMPMREQSEHFDTSAFNDDYSNESDVETGQSVPNEKTASPIKYANQQTMSPVALDSNNSPFKNIPNSKTVHVRSDRKRNNFESDIGGEDDEFHDGDDEGEIGDDSGISSRNSYRTDSSIPTNASVDEYGFIIDPKRSKSGFDSMSSKSDMSSKSIKAYREREAKWLSIVGKLDAGTVKKDAKMKKLVRSGIPASVRARVWQYLAGTDEYRKQGLYQSLLKKPRADIYDVIERDIARSYPDHMQFKDENGQGQRDLRDVLKAYSQYNTQVGYCQGMGRLAGCMLMHMPVEDTFWLLVSTIDRYMNGYFTPALPQLRIDAYIIGQLLKDHQPKLAQHLKNNNVEANTYIPQWFLTAFTMTLPWNAVLRVWDVFYFEDHLLYSCPTNSELLEFLLHIPHEYLGADTLLEVAFRIKLSKTDIKRYAKKASTSSDETTTGLPFEHGLKNLQVGSSSFSSSHSLGNLRDKIKRKNSSVNIKDSGSSNTIHDLA</sequence>
<dbReference type="OrthoDB" id="159449at2759"/>
<dbReference type="FunFam" id="1.10.8.270:FF:000001">
    <property type="entry name" value="TBC1 domain family member 1"/>
    <property type="match status" value="1"/>
</dbReference>
<dbReference type="PANTHER" id="PTHR47219:SF9">
    <property type="entry name" value="GTPASE ACTIVATING PROTEIN AND CENTROSOME-ASSOCIATED, ISOFORM B"/>
    <property type="match status" value="1"/>
</dbReference>
<gene>
    <name evidence="4" type="ORF">EC973_000844</name>
</gene>
<evidence type="ECO:0000313" key="4">
    <source>
        <dbReference type="EMBL" id="KAF7724672.1"/>
    </source>
</evidence>
<dbReference type="Gene3D" id="1.10.8.270">
    <property type="entry name" value="putative rabgap domain of human tbc1 domain family member 14 like domains"/>
    <property type="match status" value="1"/>
</dbReference>
<dbReference type="GO" id="GO:0005096">
    <property type="term" value="F:GTPase activator activity"/>
    <property type="evidence" value="ECO:0007669"/>
    <property type="project" value="UniProtKB-KW"/>
</dbReference>
<evidence type="ECO:0000256" key="2">
    <source>
        <dbReference type="SAM" id="MobiDB-lite"/>
    </source>
</evidence>
<feature type="compositionally biased region" description="Low complexity" evidence="2">
    <location>
        <begin position="124"/>
        <end position="138"/>
    </location>
</feature>
<comment type="caution">
    <text evidence="4">The sequence shown here is derived from an EMBL/GenBank/DDBJ whole genome shotgun (WGS) entry which is preliminary data.</text>
</comment>
<dbReference type="Gene3D" id="1.10.10.750">
    <property type="entry name" value="Ypt/Rab-GAP domain of gyp1p, domain 1"/>
    <property type="match status" value="1"/>
</dbReference>
<protein>
    <recommendedName>
        <fullName evidence="3">Rab-GAP TBC domain-containing protein</fullName>
    </recommendedName>
</protein>
<dbReference type="InterPro" id="IPR050302">
    <property type="entry name" value="Rab_GAP_TBC_domain"/>
</dbReference>
<dbReference type="GO" id="GO:0031267">
    <property type="term" value="F:small GTPase binding"/>
    <property type="evidence" value="ECO:0007669"/>
    <property type="project" value="TreeGrafter"/>
</dbReference>
<feature type="compositionally biased region" description="Polar residues" evidence="2">
    <location>
        <begin position="259"/>
        <end position="274"/>
    </location>
</feature>
<dbReference type="EMBL" id="JABAYA010000114">
    <property type="protein sequence ID" value="KAF7724672.1"/>
    <property type="molecule type" value="Genomic_DNA"/>
</dbReference>
<dbReference type="PANTHER" id="PTHR47219">
    <property type="entry name" value="RAB GTPASE-ACTIVATING PROTEIN 1-LIKE"/>
    <property type="match status" value="1"/>
</dbReference>
<dbReference type="SUPFAM" id="SSF47923">
    <property type="entry name" value="Ypt/Rab-GAP domain of gyp1p"/>
    <property type="match status" value="2"/>
</dbReference>
<feature type="region of interest" description="Disordered" evidence="2">
    <location>
        <begin position="75"/>
        <end position="183"/>
    </location>
</feature>
<feature type="region of interest" description="Disordered" evidence="2">
    <location>
        <begin position="259"/>
        <end position="323"/>
    </location>
</feature>
<feature type="domain" description="Rab-GAP TBC" evidence="3">
    <location>
        <begin position="395"/>
        <end position="580"/>
    </location>
</feature>
<reference evidence="4" key="1">
    <citation type="submission" date="2020-01" db="EMBL/GenBank/DDBJ databases">
        <title>Genome Sequencing of Three Apophysomyces-Like Fungal Strains Confirms a Novel Fungal Genus in the Mucoromycota with divergent Burkholderia-like Endosymbiotic Bacteria.</title>
        <authorList>
            <person name="Stajich J.E."/>
            <person name="Macias A.M."/>
            <person name="Carter-House D."/>
            <person name="Lovett B."/>
            <person name="Kasson L.R."/>
            <person name="Berry K."/>
            <person name="Grigoriev I."/>
            <person name="Chang Y."/>
            <person name="Spatafora J."/>
            <person name="Kasson M.T."/>
        </authorList>
    </citation>
    <scope>NUCLEOTIDE SEQUENCE</scope>
    <source>
        <strain evidence="4">NRRL A-21654</strain>
    </source>
</reference>
<feature type="compositionally biased region" description="Low complexity" evidence="2">
    <location>
        <begin position="148"/>
        <end position="166"/>
    </location>
</feature>
<evidence type="ECO:0000313" key="5">
    <source>
        <dbReference type="Proteomes" id="UP000605846"/>
    </source>
</evidence>
<dbReference type="Gene3D" id="1.10.472.80">
    <property type="entry name" value="Ypt/Rab-GAP domain of gyp1p, domain 3"/>
    <property type="match status" value="1"/>
</dbReference>
<keyword evidence="5" id="KW-1185">Reference proteome</keyword>
<evidence type="ECO:0000256" key="1">
    <source>
        <dbReference type="ARBA" id="ARBA00022468"/>
    </source>
</evidence>
<dbReference type="AlphaFoldDB" id="A0A8H7EPS1"/>
<feature type="compositionally biased region" description="Basic and acidic residues" evidence="2">
    <location>
        <begin position="103"/>
        <end position="118"/>
    </location>
</feature>
<proteinExistence type="predicted"/>
<feature type="compositionally biased region" description="Acidic residues" evidence="2">
    <location>
        <begin position="290"/>
        <end position="308"/>
    </location>
</feature>
<dbReference type="PROSITE" id="PS50086">
    <property type="entry name" value="TBC_RABGAP"/>
    <property type="match status" value="1"/>
</dbReference>
<dbReference type="Proteomes" id="UP000605846">
    <property type="component" value="Unassembled WGS sequence"/>
</dbReference>
<keyword evidence="1" id="KW-0343">GTPase activation</keyword>
<accession>A0A8H7EPS1</accession>